<gene>
    <name evidence="2" type="ORF">KAK06_08650</name>
</gene>
<name>A0A940YF18_9BURK</name>
<evidence type="ECO:0000259" key="1">
    <source>
        <dbReference type="PROSITE" id="PS50206"/>
    </source>
</evidence>
<dbReference type="SMART" id="SM00450">
    <property type="entry name" value="RHOD"/>
    <property type="match status" value="1"/>
</dbReference>
<dbReference type="InterPro" id="IPR001763">
    <property type="entry name" value="Rhodanese-like_dom"/>
</dbReference>
<proteinExistence type="predicted"/>
<dbReference type="AlphaFoldDB" id="A0A940YF18"/>
<accession>A0A940YF18</accession>
<evidence type="ECO:0000313" key="2">
    <source>
        <dbReference type="EMBL" id="MBQ0959028.1"/>
    </source>
</evidence>
<dbReference type="InterPro" id="IPR036873">
    <property type="entry name" value="Rhodanese-like_dom_sf"/>
</dbReference>
<dbReference type="CDD" id="cd00158">
    <property type="entry name" value="RHOD"/>
    <property type="match status" value="1"/>
</dbReference>
<comment type="caution">
    <text evidence="2">The sequence shown here is derived from an EMBL/GenBank/DDBJ whole genome shotgun (WGS) entry which is preliminary data.</text>
</comment>
<dbReference type="PROSITE" id="PS50206">
    <property type="entry name" value="RHODANESE_3"/>
    <property type="match status" value="1"/>
</dbReference>
<keyword evidence="3" id="KW-1185">Reference proteome</keyword>
<protein>
    <submittedName>
        <fullName evidence="2">Rhodanese-like domain-containing protein</fullName>
    </submittedName>
</protein>
<dbReference type="Gene3D" id="3.40.250.10">
    <property type="entry name" value="Rhodanese-like domain"/>
    <property type="match status" value="1"/>
</dbReference>
<dbReference type="EMBL" id="JAGQDE010000006">
    <property type="protein sequence ID" value="MBQ0959028.1"/>
    <property type="molecule type" value="Genomic_DNA"/>
</dbReference>
<sequence length="120" mass="13049">MSELVTDVLKNYWPVLLLAAWFGYKWWNARRVSARLPALRAAGAALVDVRSPAEFEAAHAPGTVNIPLSELGARLAEIPRGAPVVVGCASGSRSGMARLLLRRHGYAEVHNIGSWTNFLN</sequence>
<dbReference type="Pfam" id="PF00581">
    <property type="entry name" value="Rhodanese"/>
    <property type="match status" value="1"/>
</dbReference>
<dbReference type="PANTHER" id="PTHR43031:SF1">
    <property type="entry name" value="PYRIDINE NUCLEOTIDE-DISULPHIDE OXIDOREDUCTASE"/>
    <property type="match status" value="1"/>
</dbReference>
<reference evidence="2" key="1">
    <citation type="submission" date="2021-04" db="EMBL/GenBank/DDBJ databases">
        <title>The genome sequence of Ideonella sp. 4Y11.</title>
        <authorList>
            <person name="Liu Y."/>
        </authorList>
    </citation>
    <scope>NUCLEOTIDE SEQUENCE</scope>
    <source>
        <strain evidence="2">4Y11</strain>
    </source>
</reference>
<organism evidence="2 3">
    <name type="scientific">Ideonella aquatica</name>
    <dbReference type="NCBI Taxonomy" id="2824119"/>
    <lineage>
        <taxon>Bacteria</taxon>
        <taxon>Pseudomonadati</taxon>
        <taxon>Pseudomonadota</taxon>
        <taxon>Betaproteobacteria</taxon>
        <taxon>Burkholderiales</taxon>
        <taxon>Sphaerotilaceae</taxon>
        <taxon>Ideonella</taxon>
    </lineage>
</organism>
<dbReference type="RefSeq" id="WP_210801549.1">
    <property type="nucleotide sequence ID" value="NZ_JAGQDE010000006.1"/>
</dbReference>
<dbReference type="InterPro" id="IPR050229">
    <property type="entry name" value="GlpE_sulfurtransferase"/>
</dbReference>
<feature type="domain" description="Rhodanese" evidence="1">
    <location>
        <begin position="40"/>
        <end position="120"/>
    </location>
</feature>
<evidence type="ECO:0000313" key="3">
    <source>
        <dbReference type="Proteomes" id="UP000678374"/>
    </source>
</evidence>
<dbReference type="Proteomes" id="UP000678374">
    <property type="component" value="Unassembled WGS sequence"/>
</dbReference>
<dbReference type="SUPFAM" id="SSF52821">
    <property type="entry name" value="Rhodanese/Cell cycle control phosphatase"/>
    <property type="match status" value="1"/>
</dbReference>
<dbReference type="PANTHER" id="PTHR43031">
    <property type="entry name" value="FAD-DEPENDENT OXIDOREDUCTASE"/>
    <property type="match status" value="1"/>
</dbReference>